<dbReference type="PROSITE" id="PS50887">
    <property type="entry name" value="GGDEF"/>
    <property type="match status" value="1"/>
</dbReference>
<dbReference type="InterPro" id="IPR043128">
    <property type="entry name" value="Rev_trsase/Diguanyl_cyclase"/>
</dbReference>
<dbReference type="FunFam" id="3.30.70.270:FF:000001">
    <property type="entry name" value="Diguanylate cyclase domain protein"/>
    <property type="match status" value="1"/>
</dbReference>
<feature type="transmembrane region" description="Helical" evidence="1">
    <location>
        <begin position="96"/>
        <end position="112"/>
    </location>
</feature>
<dbReference type="Pfam" id="PF00990">
    <property type="entry name" value="GGDEF"/>
    <property type="match status" value="1"/>
</dbReference>
<comment type="caution">
    <text evidence="3">The sequence shown here is derived from an EMBL/GenBank/DDBJ whole genome shotgun (WGS) entry which is preliminary data.</text>
</comment>
<protein>
    <submittedName>
        <fullName evidence="3">Diguanylate cyclase</fullName>
    </submittedName>
</protein>
<dbReference type="GO" id="GO:0043709">
    <property type="term" value="P:cell adhesion involved in single-species biofilm formation"/>
    <property type="evidence" value="ECO:0007669"/>
    <property type="project" value="TreeGrafter"/>
</dbReference>
<keyword evidence="4" id="KW-1185">Reference proteome</keyword>
<gene>
    <name evidence="3" type="ORF">MVAC_23971</name>
</gene>
<dbReference type="InterPro" id="IPR029787">
    <property type="entry name" value="Nucleotide_cyclase"/>
</dbReference>
<dbReference type="CDD" id="cd01949">
    <property type="entry name" value="GGDEF"/>
    <property type="match status" value="1"/>
</dbReference>
<dbReference type="SUPFAM" id="SSF55073">
    <property type="entry name" value="Nucleotide cyclase"/>
    <property type="match status" value="1"/>
</dbReference>
<evidence type="ECO:0000313" key="4">
    <source>
        <dbReference type="Proteomes" id="UP000006072"/>
    </source>
</evidence>
<evidence type="ECO:0000256" key="1">
    <source>
        <dbReference type="SAM" id="Phobius"/>
    </source>
</evidence>
<name>K0UT29_MYCVA</name>
<feature type="domain" description="GGDEF" evidence="2">
    <location>
        <begin position="209"/>
        <end position="339"/>
    </location>
</feature>
<feature type="transmembrane region" description="Helical" evidence="1">
    <location>
        <begin position="73"/>
        <end position="90"/>
    </location>
</feature>
<dbReference type="PANTHER" id="PTHR45138">
    <property type="entry name" value="REGULATORY COMPONENTS OF SENSORY TRANSDUCTION SYSTEM"/>
    <property type="match status" value="1"/>
</dbReference>
<dbReference type="Proteomes" id="UP000006072">
    <property type="component" value="Unassembled WGS sequence"/>
</dbReference>
<dbReference type="GO" id="GO:0005886">
    <property type="term" value="C:plasma membrane"/>
    <property type="evidence" value="ECO:0007669"/>
    <property type="project" value="TreeGrafter"/>
</dbReference>
<dbReference type="Gene3D" id="3.30.70.270">
    <property type="match status" value="1"/>
</dbReference>
<dbReference type="EMBL" id="ALQA01000071">
    <property type="protein sequence ID" value="EJZ05778.1"/>
    <property type="molecule type" value="Genomic_DNA"/>
</dbReference>
<accession>K0UT29</accession>
<sequence>MSGYLGSRYLRGFTRKMMGGIVAVLGIVPGLMLLSPSGPDTNLGRVVSVAVVVMCAVMAVVWFSHWPTRRESVAFAVVSTICIAALALVWPDPLTGLLACITFAALAGYVAFFHSTHHLVMVLATATAVALRCAAEITAAGDGYLATVAFLMIAVGVLAVPFSAQVLVHLLGGDALQSHTDALTGLRNRRGFYRAVRYLVSTAPARGLPHLTVAMIDLDHFKRVNDTRGHATGDRLLVSVAASLRQATRGQAIVGRVGGEEFLIAEATREDDADALAERLRATIATSSWGVTASVGVVCARLHRDTDTREILGELVEAADAAMYEAKRSGGNQYRRAGRSAA</sequence>
<dbReference type="InterPro" id="IPR050469">
    <property type="entry name" value="Diguanylate_Cyclase"/>
</dbReference>
<keyword evidence="1" id="KW-0472">Membrane</keyword>
<reference evidence="3 4" key="1">
    <citation type="journal article" date="2012" name="J. Bacteriol.">
        <title>Complete Genome Sequence of Mycobacterium vaccae Type Strain ATCC 25954.</title>
        <authorList>
            <person name="Ho Y.S."/>
            <person name="Adroub S.A."/>
            <person name="Abadi M."/>
            <person name="Al Alwan B."/>
            <person name="Alkhateeb R."/>
            <person name="Gao G."/>
            <person name="Ragab A."/>
            <person name="Ali S."/>
            <person name="van Soolingen D."/>
            <person name="Bitter W."/>
            <person name="Pain A."/>
            <person name="Abdallah A.M."/>
        </authorList>
    </citation>
    <scope>NUCLEOTIDE SEQUENCE [LARGE SCALE GENOMIC DNA]</scope>
    <source>
        <strain evidence="3 4">ATCC 25954</strain>
    </source>
</reference>
<feature type="transmembrane region" description="Helical" evidence="1">
    <location>
        <begin position="144"/>
        <end position="168"/>
    </location>
</feature>
<organism evidence="3 4">
    <name type="scientific">Mycolicibacterium vaccae ATCC 25954</name>
    <dbReference type="NCBI Taxonomy" id="1194972"/>
    <lineage>
        <taxon>Bacteria</taxon>
        <taxon>Bacillati</taxon>
        <taxon>Actinomycetota</taxon>
        <taxon>Actinomycetes</taxon>
        <taxon>Mycobacteriales</taxon>
        <taxon>Mycobacteriaceae</taxon>
        <taxon>Mycolicibacterium</taxon>
    </lineage>
</organism>
<feature type="transmembrane region" description="Helical" evidence="1">
    <location>
        <begin position="119"/>
        <end position="138"/>
    </location>
</feature>
<proteinExistence type="predicted"/>
<dbReference type="PATRIC" id="fig|1194972.3.peg.4776"/>
<dbReference type="SMART" id="SM00267">
    <property type="entry name" value="GGDEF"/>
    <property type="match status" value="1"/>
</dbReference>
<dbReference type="GO" id="GO:1902201">
    <property type="term" value="P:negative regulation of bacterial-type flagellum-dependent cell motility"/>
    <property type="evidence" value="ECO:0007669"/>
    <property type="project" value="TreeGrafter"/>
</dbReference>
<dbReference type="NCBIfam" id="TIGR00254">
    <property type="entry name" value="GGDEF"/>
    <property type="match status" value="1"/>
</dbReference>
<dbReference type="AlphaFoldDB" id="K0UT29"/>
<dbReference type="PANTHER" id="PTHR45138:SF9">
    <property type="entry name" value="DIGUANYLATE CYCLASE DGCM-RELATED"/>
    <property type="match status" value="1"/>
</dbReference>
<dbReference type="eggNOG" id="COG2199">
    <property type="taxonomic scope" value="Bacteria"/>
</dbReference>
<dbReference type="HOGENOM" id="CLU_000445_11_14_11"/>
<keyword evidence="1" id="KW-0812">Transmembrane</keyword>
<dbReference type="GO" id="GO:0052621">
    <property type="term" value="F:diguanylate cyclase activity"/>
    <property type="evidence" value="ECO:0007669"/>
    <property type="project" value="TreeGrafter"/>
</dbReference>
<feature type="transmembrane region" description="Helical" evidence="1">
    <location>
        <begin position="17"/>
        <end position="34"/>
    </location>
</feature>
<feature type="transmembrane region" description="Helical" evidence="1">
    <location>
        <begin position="46"/>
        <end position="66"/>
    </location>
</feature>
<keyword evidence="1" id="KW-1133">Transmembrane helix</keyword>
<evidence type="ECO:0000259" key="2">
    <source>
        <dbReference type="PROSITE" id="PS50887"/>
    </source>
</evidence>
<evidence type="ECO:0000313" key="3">
    <source>
        <dbReference type="EMBL" id="EJZ05778.1"/>
    </source>
</evidence>
<dbReference type="InterPro" id="IPR000160">
    <property type="entry name" value="GGDEF_dom"/>
</dbReference>